<feature type="region of interest" description="Disordered" evidence="1">
    <location>
        <begin position="246"/>
        <end position="302"/>
    </location>
</feature>
<feature type="region of interest" description="Disordered" evidence="1">
    <location>
        <begin position="108"/>
        <end position="225"/>
    </location>
</feature>
<feature type="compositionally biased region" description="Low complexity" evidence="1">
    <location>
        <begin position="127"/>
        <end position="156"/>
    </location>
</feature>
<dbReference type="Proteomes" id="UP000198983">
    <property type="component" value="Chromosome I"/>
</dbReference>
<evidence type="ECO:0000313" key="2">
    <source>
        <dbReference type="EMBL" id="SDR94200.1"/>
    </source>
</evidence>
<proteinExistence type="predicted"/>
<evidence type="ECO:0000256" key="1">
    <source>
        <dbReference type="SAM" id="MobiDB-lite"/>
    </source>
</evidence>
<sequence>MPSSASSVHPTDRSVSRETSTSLPTPSTDVARSSSRVAAASSRLSPAYRCPSVSDASVSDASPETVAGGESGEDASLESALAAVAGLIGSSLAAAAADTAASDFQLTDPRDSTWLAPGSVAAPASRGATGSVSGPAAGAAPRAESGSASPAESGWARRPAPDTASGSEPSARSADVSVGPAADDSFEVFTLSDVPPRGSVRAELTSGPPGWIQRDPASPCTPGFGTTPPCGISTAADASMARICPESGASVGAGSTTPGLSADPTGPLAPAGPASAPSSMSATPAAATCPSAARAESPATSI</sequence>
<name>A0A1H1N5Q4_9ACTN</name>
<keyword evidence="3" id="KW-1185">Reference proteome</keyword>
<feature type="region of interest" description="Disordered" evidence="1">
    <location>
        <begin position="1"/>
        <end position="75"/>
    </location>
</feature>
<feature type="compositionally biased region" description="Low complexity" evidence="1">
    <location>
        <begin position="51"/>
        <end position="63"/>
    </location>
</feature>
<feature type="compositionally biased region" description="Low complexity" evidence="1">
    <location>
        <begin position="30"/>
        <end position="43"/>
    </location>
</feature>
<accession>A0A1H1N5Q4</accession>
<dbReference type="EMBL" id="LT629732">
    <property type="protein sequence ID" value="SDR94200.1"/>
    <property type="molecule type" value="Genomic_DNA"/>
</dbReference>
<evidence type="ECO:0000313" key="3">
    <source>
        <dbReference type="Proteomes" id="UP000198983"/>
    </source>
</evidence>
<organism evidence="2 3">
    <name type="scientific">Actinopolymorpha singaporensis</name>
    <dbReference type="NCBI Taxonomy" id="117157"/>
    <lineage>
        <taxon>Bacteria</taxon>
        <taxon>Bacillati</taxon>
        <taxon>Actinomycetota</taxon>
        <taxon>Actinomycetes</taxon>
        <taxon>Propionibacteriales</taxon>
        <taxon>Actinopolymorphaceae</taxon>
        <taxon>Actinopolymorpha</taxon>
    </lineage>
</organism>
<gene>
    <name evidence="2" type="ORF">SAMN04489717_1101</name>
</gene>
<feature type="compositionally biased region" description="Low complexity" evidence="1">
    <location>
        <begin position="262"/>
        <end position="302"/>
    </location>
</feature>
<reference evidence="2 3" key="1">
    <citation type="submission" date="2016-10" db="EMBL/GenBank/DDBJ databases">
        <authorList>
            <person name="de Groot N.N."/>
        </authorList>
    </citation>
    <scope>NUCLEOTIDE SEQUENCE [LARGE SCALE GENOMIC DNA]</scope>
    <source>
        <strain evidence="2 3">DSM 22024</strain>
    </source>
</reference>
<feature type="compositionally biased region" description="Polar residues" evidence="1">
    <location>
        <begin position="17"/>
        <end position="28"/>
    </location>
</feature>
<protein>
    <submittedName>
        <fullName evidence="2">Uncharacterized protein</fullName>
    </submittedName>
</protein>
<dbReference type="AlphaFoldDB" id="A0A1H1N5Q4"/>